<dbReference type="Gene3D" id="3.40.30.10">
    <property type="entry name" value="Glutaredoxin"/>
    <property type="match status" value="2"/>
</dbReference>
<dbReference type="PROSITE" id="PS00194">
    <property type="entry name" value="THIOREDOXIN_1"/>
    <property type="match status" value="1"/>
</dbReference>
<accession>A0A5E4EYA1</accession>
<keyword evidence="4" id="KW-0732">Signal</keyword>
<dbReference type="GO" id="GO:0005783">
    <property type="term" value="C:endoplasmic reticulum"/>
    <property type="evidence" value="ECO:0007669"/>
    <property type="project" value="TreeGrafter"/>
</dbReference>
<dbReference type="FunCoup" id="A0A5E4EYA1">
    <property type="interactions" value="450"/>
</dbReference>
<name>A0A5E4EYA1_PRUDU</name>
<evidence type="ECO:0000256" key="6">
    <source>
        <dbReference type="ARBA" id="ARBA00023136"/>
    </source>
</evidence>
<dbReference type="GO" id="GO:0016020">
    <property type="term" value="C:membrane"/>
    <property type="evidence" value="ECO:0007669"/>
    <property type="project" value="UniProtKB-SubCell"/>
</dbReference>
<evidence type="ECO:0000313" key="13">
    <source>
        <dbReference type="Proteomes" id="UP000327085"/>
    </source>
</evidence>
<keyword evidence="8" id="KW-0676">Redox-active center</keyword>
<proteinExistence type="inferred from homology"/>
<evidence type="ECO:0000256" key="5">
    <source>
        <dbReference type="ARBA" id="ARBA00022989"/>
    </source>
</evidence>
<dbReference type="InParanoid" id="A0A5E4EYA1"/>
<dbReference type="GO" id="GO:0003756">
    <property type="term" value="F:protein disulfide isomerase activity"/>
    <property type="evidence" value="ECO:0007669"/>
    <property type="project" value="TreeGrafter"/>
</dbReference>
<evidence type="ECO:0000256" key="4">
    <source>
        <dbReference type="ARBA" id="ARBA00022729"/>
    </source>
</evidence>
<dbReference type="FunFam" id="3.40.30.10:FF:000193">
    <property type="entry name" value="Protein disulfide isomerase-like 5-2"/>
    <property type="match status" value="1"/>
</dbReference>
<dbReference type="FunFam" id="3.40.30.10:FF:000107">
    <property type="entry name" value="Protein disulfide-isomerase 5-2"/>
    <property type="match status" value="1"/>
</dbReference>
<feature type="region of interest" description="Disordered" evidence="9">
    <location>
        <begin position="442"/>
        <end position="470"/>
    </location>
</feature>
<feature type="compositionally biased region" description="Basic and acidic residues" evidence="9">
    <location>
        <begin position="450"/>
        <end position="470"/>
    </location>
</feature>
<evidence type="ECO:0000256" key="10">
    <source>
        <dbReference type="SAM" id="Phobius"/>
    </source>
</evidence>
<dbReference type="OMA" id="GIEMRNM"/>
<feature type="domain" description="Thioredoxin" evidence="11">
    <location>
        <begin position="52"/>
        <end position="176"/>
    </location>
</feature>
<evidence type="ECO:0000259" key="11">
    <source>
        <dbReference type="PROSITE" id="PS51352"/>
    </source>
</evidence>
<evidence type="ECO:0000256" key="2">
    <source>
        <dbReference type="ARBA" id="ARBA00006347"/>
    </source>
</evidence>
<keyword evidence="6 10" id="KW-0472">Membrane</keyword>
<keyword evidence="12" id="KW-0413">Isomerase</keyword>
<dbReference type="PANTHER" id="PTHR18929:SF218">
    <property type="entry name" value="PROTEIN DISULFIDE-ISOMERASE 5-2"/>
    <property type="match status" value="1"/>
</dbReference>
<dbReference type="PRINTS" id="PR00421">
    <property type="entry name" value="THIOREDOXIN"/>
</dbReference>
<dbReference type="InterPro" id="IPR017937">
    <property type="entry name" value="Thioredoxin_CS"/>
</dbReference>
<dbReference type="SUPFAM" id="SSF52833">
    <property type="entry name" value="Thioredoxin-like"/>
    <property type="match status" value="1"/>
</dbReference>
<dbReference type="InterPro" id="IPR013766">
    <property type="entry name" value="Thioredoxin_domain"/>
</dbReference>
<comment type="subcellular location">
    <subcellularLocation>
        <location evidence="1">Membrane</location>
        <topology evidence="1">Single-pass membrane protein</topology>
    </subcellularLocation>
</comment>
<dbReference type="Pfam" id="PF13848">
    <property type="entry name" value="Thioredoxin_6"/>
    <property type="match status" value="1"/>
</dbReference>
<dbReference type="InterPro" id="IPR036249">
    <property type="entry name" value="Thioredoxin-like_sf"/>
</dbReference>
<evidence type="ECO:0000256" key="9">
    <source>
        <dbReference type="SAM" id="MobiDB-lite"/>
    </source>
</evidence>
<keyword evidence="7" id="KW-1015">Disulfide bond</keyword>
<dbReference type="CDD" id="cd02961">
    <property type="entry name" value="PDI_a_family"/>
    <property type="match status" value="1"/>
</dbReference>
<gene>
    <name evidence="12" type="ORF">ALMOND_2B009781</name>
</gene>
<evidence type="ECO:0000256" key="7">
    <source>
        <dbReference type="ARBA" id="ARBA00023157"/>
    </source>
</evidence>
<protein>
    <submittedName>
        <fullName evidence="12">PREDICTED: disulfide-isomerase</fullName>
    </submittedName>
</protein>
<organism evidence="12 13">
    <name type="scientific">Prunus dulcis</name>
    <name type="common">Almond</name>
    <name type="synonym">Amygdalus dulcis</name>
    <dbReference type="NCBI Taxonomy" id="3755"/>
    <lineage>
        <taxon>Eukaryota</taxon>
        <taxon>Viridiplantae</taxon>
        <taxon>Streptophyta</taxon>
        <taxon>Embryophyta</taxon>
        <taxon>Tracheophyta</taxon>
        <taxon>Spermatophyta</taxon>
        <taxon>Magnoliopsida</taxon>
        <taxon>eudicotyledons</taxon>
        <taxon>Gunneridae</taxon>
        <taxon>Pentapetalae</taxon>
        <taxon>rosids</taxon>
        <taxon>fabids</taxon>
        <taxon>Rosales</taxon>
        <taxon>Rosaceae</taxon>
        <taxon>Amygdaloideae</taxon>
        <taxon>Amygdaleae</taxon>
        <taxon>Prunus</taxon>
    </lineage>
</organism>
<evidence type="ECO:0000313" key="12">
    <source>
        <dbReference type="EMBL" id="VVA19769.1"/>
    </source>
</evidence>
<dbReference type="Proteomes" id="UP000327085">
    <property type="component" value="Chromosome 1"/>
</dbReference>
<dbReference type="Gramene" id="VVA19769">
    <property type="protein sequence ID" value="VVA19769"/>
    <property type="gene ID" value="Prudul26B009781"/>
</dbReference>
<dbReference type="PROSITE" id="PS51352">
    <property type="entry name" value="THIOREDOXIN_2"/>
    <property type="match status" value="1"/>
</dbReference>
<reference evidence="13" key="1">
    <citation type="journal article" date="2020" name="Plant J.">
        <title>Transposons played a major role in the diversification between the closely related almond and peach genomes: results from the almond genome sequence.</title>
        <authorList>
            <person name="Alioto T."/>
            <person name="Alexiou K.G."/>
            <person name="Bardil A."/>
            <person name="Barteri F."/>
            <person name="Castanera R."/>
            <person name="Cruz F."/>
            <person name="Dhingra A."/>
            <person name="Duval H."/>
            <person name="Fernandez I Marti A."/>
            <person name="Frias L."/>
            <person name="Galan B."/>
            <person name="Garcia J.L."/>
            <person name="Howad W."/>
            <person name="Gomez-Garrido J."/>
            <person name="Gut M."/>
            <person name="Julca I."/>
            <person name="Morata J."/>
            <person name="Puigdomenech P."/>
            <person name="Ribeca P."/>
            <person name="Rubio Cabetas M.J."/>
            <person name="Vlasova A."/>
            <person name="Wirthensohn M."/>
            <person name="Garcia-Mas J."/>
            <person name="Gabaldon T."/>
            <person name="Casacuberta J.M."/>
            <person name="Arus P."/>
        </authorList>
    </citation>
    <scope>NUCLEOTIDE SEQUENCE [LARGE SCALE GENOMIC DNA]</scope>
    <source>
        <strain evidence="13">cv. Texas</strain>
    </source>
</reference>
<evidence type="ECO:0000256" key="1">
    <source>
        <dbReference type="ARBA" id="ARBA00004167"/>
    </source>
</evidence>
<dbReference type="GO" id="GO:0034976">
    <property type="term" value="P:response to endoplasmic reticulum stress"/>
    <property type="evidence" value="ECO:0007669"/>
    <property type="project" value="TreeGrafter"/>
</dbReference>
<dbReference type="GO" id="GO:0006457">
    <property type="term" value="P:protein folding"/>
    <property type="evidence" value="ECO:0007669"/>
    <property type="project" value="TreeGrafter"/>
</dbReference>
<comment type="similarity">
    <text evidence="2">Belongs to the protein disulfide isomerase family.</text>
</comment>
<sequence length="470" mass="53502">MEKRGKYVNMKSEWKEKTSWRRKTEREKERNTMMRMGERVSWCWALTVLLALDCSGVVYSSSSSWAVDGKVLELDDSNFDSAISALDLVLVDFYAPWCGHCKRLSPQLDEAAPLLADLKQPIVIAKLNADKFTSLARKYEIDAYPTLKLFMHGVPIEYNGPRKADSLVRYLKKFAAPDVSILDSDSAISDFVQAAGTYFPIYIGFGLNESLISKLAIKYKKKAWFSVAKDFSEDVMVLYDFDKVPALASLHPTYNEHNIFYGPYEEEFLEEFIRHSLFPLAMPINYETLKLLNDDERKIVLTIVEDEDEEKSKKLIKILKSAASANRDFVFGYVGIKQWEDFADTFGANKKTRLPKMVVWDRMEEYFTVNGSESIDEEDQASQVSQFLEGYKEGRIIKERIGGPSFMGFMSSFIGIGTVYIIGFVVVIMMLIRSINKGDDEHPAVATGDQIDHASSEAESREHKSGEKED</sequence>
<keyword evidence="3 10" id="KW-0812">Transmembrane</keyword>
<dbReference type="EMBL" id="CABIKO010000038">
    <property type="protein sequence ID" value="VVA19769.1"/>
    <property type="molecule type" value="Genomic_DNA"/>
</dbReference>
<evidence type="ECO:0000256" key="8">
    <source>
        <dbReference type="ARBA" id="ARBA00023284"/>
    </source>
</evidence>
<dbReference type="PANTHER" id="PTHR18929">
    <property type="entry name" value="PROTEIN DISULFIDE ISOMERASE"/>
    <property type="match status" value="1"/>
</dbReference>
<keyword evidence="5 10" id="KW-1133">Transmembrane helix</keyword>
<feature type="transmembrane region" description="Helical" evidence="10">
    <location>
        <begin position="406"/>
        <end position="432"/>
    </location>
</feature>
<dbReference type="AlphaFoldDB" id="A0A5E4EYA1"/>
<evidence type="ECO:0000256" key="3">
    <source>
        <dbReference type="ARBA" id="ARBA00022692"/>
    </source>
</evidence>
<dbReference type="Pfam" id="PF00085">
    <property type="entry name" value="Thioredoxin"/>
    <property type="match status" value="1"/>
</dbReference>